<dbReference type="InterPro" id="IPR027417">
    <property type="entry name" value="P-loop_NTPase"/>
</dbReference>
<dbReference type="SUPFAM" id="SSF52540">
    <property type="entry name" value="P-loop containing nucleoside triphosphate hydrolases"/>
    <property type="match status" value="1"/>
</dbReference>
<accession>A0AAV9NEZ1</accession>
<evidence type="ECO:0000313" key="3">
    <source>
        <dbReference type="Proteomes" id="UP001358417"/>
    </source>
</evidence>
<gene>
    <name evidence="2" type="ORF">LTR84_001384</name>
</gene>
<dbReference type="Proteomes" id="UP001358417">
    <property type="component" value="Unassembled WGS sequence"/>
</dbReference>
<dbReference type="AlphaFoldDB" id="A0AAV9NEZ1"/>
<feature type="region of interest" description="Disordered" evidence="1">
    <location>
        <begin position="261"/>
        <end position="287"/>
    </location>
</feature>
<proteinExistence type="predicted"/>
<evidence type="ECO:0008006" key="4">
    <source>
        <dbReference type="Google" id="ProtNLM"/>
    </source>
</evidence>
<keyword evidence="3" id="KW-1185">Reference proteome</keyword>
<dbReference type="PANTHER" id="PTHR10285">
    <property type="entry name" value="URIDINE KINASE"/>
    <property type="match status" value="1"/>
</dbReference>
<evidence type="ECO:0000313" key="2">
    <source>
        <dbReference type="EMBL" id="KAK5054493.1"/>
    </source>
</evidence>
<organism evidence="2 3">
    <name type="scientific">Exophiala bonariae</name>
    <dbReference type="NCBI Taxonomy" id="1690606"/>
    <lineage>
        <taxon>Eukaryota</taxon>
        <taxon>Fungi</taxon>
        <taxon>Dikarya</taxon>
        <taxon>Ascomycota</taxon>
        <taxon>Pezizomycotina</taxon>
        <taxon>Eurotiomycetes</taxon>
        <taxon>Chaetothyriomycetidae</taxon>
        <taxon>Chaetothyriales</taxon>
        <taxon>Herpotrichiellaceae</taxon>
        <taxon>Exophiala</taxon>
    </lineage>
</organism>
<dbReference type="Gene3D" id="3.40.50.300">
    <property type="entry name" value="P-loop containing nucleotide triphosphate hydrolases"/>
    <property type="match status" value="1"/>
</dbReference>
<dbReference type="GeneID" id="89969604"/>
<sequence>MESHVDRLVKQTWEKFQQCDGSQRLLIAISGIPGSGKTTLAACVAHGINNVFHQDYHTKFPNSPPTSSSRTDPSQPDIAFVVPLDGYHLTRKQLSEMPNAEEAIFRRGAAFTFDAQSYLDLVTKLRKPISPETPTIFAPSFDHAVKDPVTNDIAIPVTARIMIFEGLYTALNEDGWREAHELMDEVWFVDADIERATQRVAKRNLAAGISASFDESLARTKESDMRNARHVLDSRLEVNEVIPSVEDETWVSQDLINVQDELDRKKDAAQEDDDEDDEDDEDSFRKQRMMRMDSIAALAADGVGM</sequence>
<dbReference type="EMBL" id="JAVRRD010000010">
    <property type="protein sequence ID" value="KAK5054493.1"/>
    <property type="molecule type" value="Genomic_DNA"/>
</dbReference>
<feature type="compositionally biased region" description="Acidic residues" evidence="1">
    <location>
        <begin position="270"/>
        <end position="282"/>
    </location>
</feature>
<reference evidence="2 3" key="1">
    <citation type="submission" date="2023-08" db="EMBL/GenBank/DDBJ databases">
        <title>Black Yeasts Isolated from many extreme environments.</title>
        <authorList>
            <person name="Coleine C."/>
            <person name="Stajich J.E."/>
            <person name="Selbmann L."/>
        </authorList>
    </citation>
    <scope>NUCLEOTIDE SEQUENCE [LARGE SCALE GENOMIC DNA]</scope>
    <source>
        <strain evidence="2 3">CCFEE 5792</strain>
    </source>
</reference>
<evidence type="ECO:0000256" key="1">
    <source>
        <dbReference type="SAM" id="MobiDB-lite"/>
    </source>
</evidence>
<protein>
    <recommendedName>
        <fullName evidence="4">NB-ARC domain-containing protein</fullName>
    </recommendedName>
</protein>
<comment type="caution">
    <text evidence="2">The sequence shown here is derived from an EMBL/GenBank/DDBJ whole genome shotgun (WGS) entry which is preliminary data.</text>
</comment>
<dbReference type="RefSeq" id="XP_064707266.1">
    <property type="nucleotide sequence ID" value="XM_064845008.1"/>
</dbReference>
<name>A0AAV9NEZ1_9EURO</name>